<feature type="domain" description="PilY1 beta-propeller" evidence="5">
    <location>
        <begin position="782"/>
        <end position="1047"/>
    </location>
</feature>
<evidence type="ECO:0000313" key="6">
    <source>
        <dbReference type="EMBL" id="OUY06549.1"/>
    </source>
</evidence>
<dbReference type="InterPro" id="IPR008707">
    <property type="entry name" value="B-propeller_PilY1"/>
</dbReference>
<feature type="transmembrane region" description="Helical" evidence="4">
    <location>
        <begin position="21"/>
        <end position="40"/>
    </location>
</feature>
<protein>
    <recommendedName>
        <fullName evidence="5">PilY1 beta-propeller domain-containing protein</fullName>
    </recommendedName>
</protein>
<sequence>MKSLKKLTSKKFGAKQLRLNPIAIACITFTGSIVLMSSIAKATDLQIYAKPTAGQKTIVMMLDTSGSMGSVNSSGYSYRDDYNLNCGTSGQTVEATNGNNLSSFSNNSVYYINSTTTPSYRRRFCYVSSDTSNSQVTNTSTGCEKQSNGAYRCYDRLTRLKDGMFTFLNSANSQLNSVRVGLGNYSVDTNGDGYADANAGRIIVPAVELGSVDSSHRTRLREAVAGLTAYNGTPTANAYAEAASYLMGTSTLVYGDVKKDIYKKITTQSTVRDQCLNPSYPYLRTYSNQNNNRCYANANLSGSYIAATSRTVSTDNYYQCRSWQSTDFDDLIQQCNGRAGTSSSYWTNLGTSAPNLNGLQEETSGSTVFYTSLETQTETNSYSGFSVSDRSTQNDSGTLYKSPLPSADKRQSCDGQGVYILSDGVPTNTVNTRVLATALNQTSFSCSGGLSGGTNWDCMSNFSKRLFDANQNPSGVSIQTAFVGFGAAMNNLGSSDAINACKLSSRTQDKRSSNDACSPDSTTYPVSKPGYGNGGFFIANSADDVTNSVITFINNLDSVPIEPLSTGAVSIPVDALNPSAFQEYGYLRALQPNPGTQNIIWLGNLKKYKVENGVLEAANTTVFDSLGKFNSNTKDLWNNTANSDGGEIELGGVYSRVILPTTNSMVSAYRPLFTNISSVTSDGTITSMNKKASLLSIAATANNSTALLDRFKSDDKLKNLTLTLKLKLLNYFGYDLNLSTTTELPKTLTAPDMPFNAMGASIHSFPIQMTYSGKLDENGNLESTRSQSILYGSMEGALRVVDAASGVEQMVFIPAEILKDNTASKALRKGESDVNGVTYGVSGAWVADSAYQVVSADDTGTQVKAKQMNVYGGMRMGGNSYYGLDLLNPTSPKLLFRVGSDISGFERMGQTWSKPVIANVRYNNKITRVMIVGGGYDICYENPRFRLGTTNPTEYGGGCNKSEALGNAIYIIDADTGERLWWASNTGANTNNTNMKYSIVSRVSTLDRNADGLVDHLYFGDLGGQVFRIDLNNEEGTSAANFGKRVVRLADLGTTSTGAAITNGDQPRFYQPPTITVHDEGTDTFVVVGLASGDRSTPLDVSPVIGRESMLPSTALSNRPTNKVYGLIDRDISNKDIIKGSSITLKTENIKLNQLKENPQTVTGQKISSLFFPYTQSGMQGWYRSLSSNSSGKEVAGRTAGGMKAFEEEPIAITGRLIMPVYDPEGTGIAEGDPCQPRIVGETDVQQFCLPYGACLNSNGFVDSGSESKTGFQISDGKNQNILGAGIRGISFAPGSGNSNSFTIVGNIEGKGEWLITKILNPTRWYEKYVEAK</sequence>
<reference evidence="6 7" key="1">
    <citation type="submission" date="2017-05" db="EMBL/GenBank/DDBJ databases">
        <title>Acinetobacter populi ANC 5415 (= PBJ7), whole genome shotgun sequencing project.</title>
        <authorList>
            <person name="Nemec A."/>
            <person name="Radolfova-Krizova L."/>
        </authorList>
    </citation>
    <scope>NUCLEOTIDE SEQUENCE [LARGE SCALE GENOMIC DNA]</scope>
    <source>
        <strain evidence="6 7">PBJ7</strain>
    </source>
</reference>
<evidence type="ECO:0000259" key="5">
    <source>
        <dbReference type="Pfam" id="PF05567"/>
    </source>
</evidence>
<proteinExistence type="predicted"/>
<dbReference type="OrthoDB" id="7156875at2"/>
<evidence type="ECO:0000256" key="1">
    <source>
        <dbReference type="ARBA" id="ARBA00022723"/>
    </source>
</evidence>
<gene>
    <name evidence="6" type="ORF">CAP51_11500</name>
</gene>
<dbReference type="EMBL" id="NEXX01000004">
    <property type="protein sequence ID" value="OUY06549.1"/>
    <property type="molecule type" value="Genomic_DNA"/>
</dbReference>
<dbReference type="Pfam" id="PF05567">
    <property type="entry name" value="T4P_PilY1"/>
    <property type="match status" value="1"/>
</dbReference>
<evidence type="ECO:0000256" key="2">
    <source>
        <dbReference type="ARBA" id="ARBA00022837"/>
    </source>
</evidence>
<accession>A0A1Z9YWL4</accession>
<keyword evidence="2" id="KW-0106">Calcium</keyword>
<keyword evidence="4" id="KW-1133">Transmembrane helix</keyword>
<keyword evidence="1" id="KW-0479">Metal-binding</keyword>
<evidence type="ECO:0000256" key="4">
    <source>
        <dbReference type="SAM" id="Phobius"/>
    </source>
</evidence>
<organism evidence="6 7">
    <name type="scientific">Acinetobacter populi</name>
    <dbReference type="NCBI Taxonomy" id="1582270"/>
    <lineage>
        <taxon>Bacteria</taxon>
        <taxon>Pseudomonadati</taxon>
        <taxon>Pseudomonadota</taxon>
        <taxon>Gammaproteobacteria</taxon>
        <taxon>Moraxellales</taxon>
        <taxon>Moraxellaceae</taxon>
        <taxon>Acinetobacter</taxon>
    </lineage>
</organism>
<dbReference type="GO" id="GO:0046872">
    <property type="term" value="F:metal ion binding"/>
    <property type="evidence" value="ECO:0007669"/>
    <property type="project" value="UniProtKB-KW"/>
</dbReference>
<feature type="region of interest" description="Disordered" evidence="3">
    <location>
        <begin position="381"/>
        <end position="409"/>
    </location>
</feature>
<dbReference type="Proteomes" id="UP000196536">
    <property type="component" value="Unassembled WGS sequence"/>
</dbReference>
<keyword evidence="4" id="KW-0472">Membrane</keyword>
<keyword evidence="7" id="KW-1185">Reference proteome</keyword>
<keyword evidence="4" id="KW-0812">Transmembrane</keyword>
<name>A0A1Z9YWL4_9GAMM</name>
<evidence type="ECO:0000313" key="7">
    <source>
        <dbReference type="Proteomes" id="UP000196536"/>
    </source>
</evidence>
<evidence type="ECO:0000256" key="3">
    <source>
        <dbReference type="SAM" id="MobiDB-lite"/>
    </source>
</evidence>
<comment type="caution">
    <text evidence="6">The sequence shown here is derived from an EMBL/GenBank/DDBJ whole genome shotgun (WGS) entry which is preliminary data.</text>
</comment>
<feature type="compositionally biased region" description="Polar residues" evidence="3">
    <location>
        <begin position="381"/>
        <end position="399"/>
    </location>
</feature>